<evidence type="ECO:0000256" key="4">
    <source>
        <dbReference type="ARBA" id="ARBA00023136"/>
    </source>
</evidence>
<comment type="caution">
    <text evidence="7">The sequence shown here is derived from an EMBL/GenBank/DDBJ whole genome shotgun (WGS) entry which is preliminary data.</text>
</comment>
<feature type="transmembrane region" description="Helical" evidence="5">
    <location>
        <begin position="593"/>
        <end position="616"/>
    </location>
</feature>
<dbReference type="GO" id="GO:0016020">
    <property type="term" value="C:membrane"/>
    <property type="evidence" value="ECO:0007669"/>
    <property type="project" value="UniProtKB-SubCell"/>
</dbReference>
<feature type="transmembrane region" description="Helical" evidence="5">
    <location>
        <begin position="267"/>
        <end position="287"/>
    </location>
</feature>
<feature type="transmembrane region" description="Helical" evidence="5">
    <location>
        <begin position="144"/>
        <end position="164"/>
    </location>
</feature>
<dbReference type="CDD" id="cd00051">
    <property type="entry name" value="EFh"/>
    <property type="match status" value="1"/>
</dbReference>
<dbReference type="Pfam" id="PF13499">
    <property type="entry name" value="EF-hand_7"/>
    <property type="match status" value="1"/>
</dbReference>
<keyword evidence="8" id="KW-1185">Reference proteome</keyword>
<comment type="subcellular location">
    <subcellularLocation>
        <location evidence="1">Membrane</location>
        <topology evidence="1">Multi-pass membrane protein</topology>
    </subcellularLocation>
</comment>
<evidence type="ECO:0000256" key="2">
    <source>
        <dbReference type="ARBA" id="ARBA00022692"/>
    </source>
</evidence>
<feature type="domain" description="EF-hand" evidence="6">
    <location>
        <begin position="341"/>
        <end position="376"/>
    </location>
</feature>
<dbReference type="EMBL" id="CAJJDM010000140">
    <property type="protein sequence ID" value="CAD8108474.1"/>
    <property type="molecule type" value="Genomic_DNA"/>
</dbReference>
<accession>A0A8S1PZ35</accession>
<evidence type="ECO:0000313" key="7">
    <source>
        <dbReference type="EMBL" id="CAD8108474.1"/>
    </source>
</evidence>
<dbReference type="PANTHER" id="PTHR46726:SF1">
    <property type="entry name" value="TWO-PORE CALCIUM CHANNEL 3"/>
    <property type="match status" value="1"/>
</dbReference>
<feature type="transmembrane region" description="Helical" evidence="5">
    <location>
        <begin position="232"/>
        <end position="255"/>
    </location>
</feature>
<proteinExistence type="predicted"/>
<dbReference type="Proteomes" id="UP000688137">
    <property type="component" value="Unassembled WGS sequence"/>
</dbReference>
<gene>
    <name evidence="7" type="ORF">PPRIM_AZ9-3.1.T1370078</name>
</gene>
<keyword evidence="3 5" id="KW-1133">Transmembrane helix</keyword>
<organism evidence="7 8">
    <name type="scientific">Paramecium primaurelia</name>
    <dbReference type="NCBI Taxonomy" id="5886"/>
    <lineage>
        <taxon>Eukaryota</taxon>
        <taxon>Sar</taxon>
        <taxon>Alveolata</taxon>
        <taxon>Ciliophora</taxon>
        <taxon>Intramacronucleata</taxon>
        <taxon>Oligohymenophorea</taxon>
        <taxon>Peniculida</taxon>
        <taxon>Parameciidae</taxon>
        <taxon>Paramecium</taxon>
    </lineage>
</organism>
<evidence type="ECO:0000256" key="5">
    <source>
        <dbReference type="SAM" id="Phobius"/>
    </source>
</evidence>
<dbReference type="Pfam" id="PF00520">
    <property type="entry name" value="Ion_trans"/>
    <property type="match status" value="2"/>
</dbReference>
<feature type="transmembrane region" description="Helical" evidence="5">
    <location>
        <begin position="106"/>
        <end position="124"/>
    </location>
</feature>
<dbReference type="GO" id="GO:0005216">
    <property type="term" value="F:monoatomic ion channel activity"/>
    <property type="evidence" value="ECO:0007669"/>
    <property type="project" value="InterPro"/>
</dbReference>
<feature type="transmembrane region" description="Helical" evidence="5">
    <location>
        <begin position="299"/>
        <end position="324"/>
    </location>
</feature>
<reference evidence="7" key="1">
    <citation type="submission" date="2021-01" db="EMBL/GenBank/DDBJ databases">
        <authorList>
            <consortium name="Genoscope - CEA"/>
            <person name="William W."/>
        </authorList>
    </citation>
    <scope>NUCLEOTIDE SEQUENCE</scope>
</reference>
<dbReference type="InterPro" id="IPR002048">
    <property type="entry name" value="EF_hand_dom"/>
</dbReference>
<feature type="transmembrane region" description="Helical" evidence="5">
    <location>
        <begin position="515"/>
        <end position="537"/>
    </location>
</feature>
<sequence length="1227" mass="144630">MKQDDVQSPQLCDDHIPKLTNPRTSAIFKTTNDIKLTKLDTKYQEKNDILVAQIQKIVKHMPSDDRQLKAERHLYDAYYLRTIRNDIDMSNKVLLKFLWKIENSRNWSMMLLTITLFYQILTFFEKPFPNSDQQENSSISKLELGILILLVCDFIITFILLATKKNDSGFQFNTKRMLKLIFILLCGMDFINYQYDQTQLRFSRMIRPILMIFYSKDLRRNLKGIANASRDLLLLFLLYAIIISTFSFIGINLIGQLQIVDEDTQDYGDFFKLFNMLFMTATLDFYPDIMIPVLLQGTYYVFFFVIYIILFLFLFQPIPLAIVYEGFRKHRMQIAIQDIIKQKSAMMASFISLDTNDVGFLTENQFKKFLKTFYRGQLTDDQIKIIFQEIDKDFNDKIQFDEFNQLLTVLQNSKNISLPKMKSLKCWEQFRTFCNKYGVKKIIESWGFIIFMLVITILNCSLIITAFFIDDFEILNVFDIIDTVFLGIYIFECLIKIIGIGIVDFFNDGWNVFDLSIIILQILFDFILFQFVTGNIVQSIKANRILRIAKIQKAFRIFRAFRSIKLVGFLLQGLEIFAHVKNLLYKIIICIPLILRLILPVQIVFFTYACVGIYIYGGLEINKENPFSNTQCDPNELRFQWGECKYADFNSFSGSYLMMLQIFTAASWGQIVFQLSYETKTLVVPMIFVGSFVFLSIFLLALIGGLVWEVFTVVSKTLFQQELEQYKPEERAAVELNYQDEAILGSSFGTDNDLKSVQELSNVIQLQKKTAILNDDNPDILEFKPRSSRLKAYQNDLIEIPIEIEPQIDTKTYNKVLNVGIITNKVIKKIKPQGDFIQIIQESKFEIQKIYCDYFIDYNEFLEQKFIRQSFNIYNVTSEYVVHIRNEIKKDENFKKKHINISNHDLLIQNAVLRDTSEVYIKKQEEEFLKHEFGQKFELIKELKFQNKFKVESKILFSLMGILKFPKPNIKYFFQILYLIENYFTYQLLPDNSFFKLIHSIDGKWYLISIENNQIEFTKIGYGPWTYETILFETGYMKICENLKFMKDLKNQEIKYHIKEFHQSMNKMAKQFDIDANKIDIRSTIVLYQIKNQKYQPTNTTTPRTYEKNNSKSLNYLTMSSQVRQRFADIDLLQDDLKQDSPIQYINNQDETHKHVSQTIIFVLSKIQAQEGRIVYQNQVMLAQFIQDLAGVIQNYSQSFFQQLEDLYSMRSNQRSIKSRQKTNISK</sequence>
<dbReference type="InterPro" id="IPR005821">
    <property type="entry name" value="Ion_trans_dom"/>
</dbReference>
<feature type="transmembrane region" description="Helical" evidence="5">
    <location>
        <begin position="176"/>
        <end position="195"/>
    </location>
</feature>
<dbReference type="OMA" id="IESWGFI"/>
<evidence type="ECO:0000256" key="3">
    <source>
        <dbReference type="ARBA" id="ARBA00022989"/>
    </source>
</evidence>
<dbReference type="PROSITE" id="PS50222">
    <property type="entry name" value="EF_HAND_2"/>
    <property type="match status" value="2"/>
</dbReference>
<keyword evidence="4 5" id="KW-0472">Membrane</keyword>
<name>A0A8S1PZ35_PARPR</name>
<evidence type="ECO:0000259" key="6">
    <source>
        <dbReference type="PROSITE" id="PS50222"/>
    </source>
</evidence>
<feature type="domain" description="EF-hand" evidence="6">
    <location>
        <begin position="378"/>
        <end position="413"/>
    </location>
</feature>
<evidence type="ECO:0000313" key="8">
    <source>
        <dbReference type="Proteomes" id="UP000688137"/>
    </source>
</evidence>
<protein>
    <recommendedName>
        <fullName evidence="6">EF-hand domain-containing protein</fullName>
    </recommendedName>
</protein>
<dbReference type="AlphaFoldDB" id="A0A8S1PZ35"/>
<dbReference type="PANTHER" id="PTHR46726">
    <property type="entry name" value="TWO PORE CHANNEL 3"/>
    <property type="match status" value="1"/>
</dbReference>
<evidence type="ECO:0000256" key="1">
    <source>
        <dbReference type="ARBA" id="ARBA00004141"/>
    </source>
</evidence>
<feature type="transmembrane region" description="Helical" evidence="5">
    <location>
        <begin position="682"/>
        <end position="708"/>
    </location>
</feature>
<feature type="transmembrane region" description="Helical" evidence="5">
    <location>
        <begin position="446"/>
        <end position="469"/>
    </location>
</feature>
<feature type="transmembrane region" description="Helical" evidence="5">
    <location>
        <begin position="656"/>
        <end position="675"/>
    </location>
</feature>
<dbReference type="GO" id="GO:0005509">
    <property type="term" value="F:calcium ion binding"/>
    <property type="evidence" value="ECO:0007669"/>
    <property type="project" value="InterPro"/>
</dbReference>
<keyword evidence="2 5" id="KW-0812">Transmembrane</keyword>